<reference evidence="2 3" key="1">
    <citation type="submission" date="2014-04" db="EMBL/GenBank/DDBJ databases">
        <title>Evolutionary Origins and Diversification of the Mycorrhizal Mutualists.</title>
        <authorList>
            <consortium name="DOE Joint Genome Institute"/>
            <consortium name="Mycorrhizal Genomics Consortium"/>
            <person name="Kohler A."/>
            <person name="Kuo A."/>
            <person name="Nagy L.G."/>
            <person name="Floudas D."/>
            <person name="Copeland A."/>
            <person name="Barry K.W."/>
            <person name="Cichocki N."/>
            <person name="Veneault-Fourrey C."/>
            <person name="LaButti K."/>
            <person name="Lindquist E.A."/>
            <person name="Lipzen A."/>
            <person name="Lundell T."/>
            <person name="Morin E."/>
            <person name="Murat C."/>
            <person name="Riley R."/>
            <person name="Ohm R."/>
            <person name="Sun H."/>
            <person name="Tunlid A."/>
            <person name="Henrissat B."/>
            <person name="Grigoriev I.V."/>
            <person name="Hibbett D.S."/>
            <person name="Martin F."/>
        </authorList>
    </citation>
    <scope>NUCLEOTIDE SEQUENCE [LARGE SCALE GENOMIC DNA]</scope>
    <source>
        <strain evidence="2 3">FD-317 M1</strain>
    </source>
</reference>
<feature type="domain" description="Cyclin N-terminal" evidence="1">
    <location>
        <begin position="115"/>
        <end position="169"/>
    </location>
</feature>
<dbReference type="GO" id="GO:0000307">
    <property type="term" value="C:cyclin-dependent protein kinase holoenzyme complex"/>
    <property type="evidence" value="ECO:0007669"/>
    <property type="project" value="TreeGrafter"/>
</dbReference>
<dbReference type="HOGENOM" id="CLU_129080_0_0_1"/>
<accession>A0A0D0C6B8</accession>
<dbReference type="AlphaFoldDB" id="A0A0D0C6B8"/>
<proteinExistence type="predicted"/>
<dbReference type="Gene3D" id="1.10.472.10">
    <property type="entry name" value="Cyclin-like"/>
    <property type="match status" value="1"/>
</dbReference>
<evidence type="ECO:0000313" key="3">
    <source>
        <dbReference type="Proteomes" id="UP000053593"/>
    </source>
</evidence>
<keyword evidence="3" id="KW-1185">Reference proteome</keyword>
<dbReference type="GO" id="GO:0016538">
    <property type="term" value="F:cyclin-dependent protein serine/threonine kinase regulator activity"/>
    <property type="evidence" value="ECO:0007669"/>
    <property type="project" value="TreeGrafter"/>
</dbReference>
<dbReference type="Pfam" id="PF00134">
    <property type="entry name" value="Cyclin_N"/>
    <property type="match status" value="1"/>
</dbReference>
<dbReference type="InterPro" id="IPR006671">
    <property type="entry name" value="Cyclin_N"/>
</dbReference>
<sequence length="184" mass="21140">MEDVGCHTVSVASPVINASGYASPSLLLFLNSEISPAIVDHVVASISAAVDISIRRTSGINRLGLYFDRQQIRDFRSYVNRIFRNGRVTMMEVVAIMTYTERIKNSWAGVFRDLLLEEMFVSALVLATKYLNDECHHNSVWVPIVEHFSSPEMEQMLRHFLYALDWKLRIIPADLLHLYNKFYL</sequence>
<dbReference type="EMBL" id="KN834763">
    <property type="protein sequence ID" value="KIK63676.1"/>
    <property type="molecule type" value="Genomic_DNA"/>
</dbReference>
<protein>
    <recommendedName>
        <fullName evidence="1">Cyclin N-terminal domain-containing protein</fullName>
    </recommendedName>
</protein>
<dbReference type="CDD" id="cd20557">
    <property type="entry name" value="CYCLIN_ScPCL1-like"/>
    <property type="match status" value="1"/>
</dbReference>
<name>A0A0D0C6B8_9AGAR</name>
<organism evidence="2 3">
    <name type="scientific">Collybiopsis luxurians FD-317 M1</name>
    <dbReference type="NCBI Taxonomy" id="944289"/>
    <lineage>
        <taxon>Eukaryota</taxon>
        <taxon>Fungi</taxon>
        <taxon>Dikarya</taxon>
        <taxon>Basidiomycota</taxon>
        <taxon>Agaricomycotina</taxon>
        <taxon>Agaricomycetes</taxon>
        <taxon>Agaricomycetidae</taxon>
        <taxon>Agaricales</taxon>
        <taxon>Marasmiineae</taxon>
        <taxon>Omphalotaceae</taxon>
        <taxon>Collybiopsis</taxon>
        <taxon>Collybiopsis luxurians</taxon>
    </lineage>
</organism>
<evidence type="ECO:0000313" key="2">
    <source>
        <dbReference type="EMBL" id="KIK63676.1"/>
    </source>
</evidence>
<dbReference type="InterPro" id="IPR013922">
    <property type="entry name" value="Cyclin_PHO80-like"/>
</dbReference>
<dbReference type="OrthoDB" id="244495at2759"/>
<evidence type="ECO:0000259" key="1">
    <source>
        <dbReference type="Pfam" id="PF00134"/>
    </source>
</evidence>
<dbReference type="PANTHER" id="PTHR15615:SF108">
    <property type="entry name" value="PROTEIN CNPPD1"/>
    <property type="match status" value="1"/>
</dbReference>
<dbReference type="GO" id="GO:0005634">
    <property type="term" value="C:nucleus"/>
    <property type="evidence" value="ECO:0007669"/>
    <property type="project" value="TreeGrafter"/>
</dbReference>
<dbReference type="Proteomes" id="UP000053593">
    <property type="component" value="Unassembled WGS sequence"/>
</dbReference>
<gene>
    <name evidence="2" type="ORF">GYMLUDRAFT_241587</name>
</gene>
<dbReference type="SUPFAM" id="SSF47954">
    <property type="entry name" value="Cyclin-like"/>
    <property type="match status" value="1"/>
</dbReference>
<dbReference type="PANTHER" id="PTHR15615">
    <property type="match status" value="1"/>
</dbReference>
<dbReference type="InterPro" id="IPR036915">
    <property type="entry name" value="Cyclin-like_sf"/>
</dbReference>
<dbReference type="GO" id="GO:0019901">
    <property type="term" value="F:protein kinase binding"/>
    <property type="evidence" value="ECO:0007669"/>
    <property type="project" value="InterPro"/>
</dbReference>